<protein>
    <recommendedName>
        <fullName evidence="5">DUF3450 domain-containing protein</fullName>
    </recommendedName>
</protein>
<keyword evidence="1" id="KW-0175">Coiled coil</keyword>
<organism evidence="3 4">
    <name type="scientific">Halopseudomonas phragmitis</name>
    <dbReference type="NCBI Taxonomy" id="1931241"/>
    <lineage>
        <taxon>Bacteria</taxon>
        <taxon>Pseudomonadati</taxon>
        <taxon>Pseudomonadota</taxon>
        <taxon>Gammaproteobacteria</taxon>
        <taxon>Pseudomonadales</taxon>
        <taxon>Pseudomonadaceae</taxon>
        <taxon>Halopseudomonas</taxon>
    </lineage>
</organism>
<dbReference type="Pfam" id="PF11932">
    <property type="entry name" value="DUF3450"/>
    <property type="match status" value="1"/>
</dbReference>
<gene>
    <name evidence="3" type="ORF">BVH74_03255</name>
</gene>
<dbReference type="STRING" id="1931241.BVH74_03255"/>
<feature type="chain" id="PRO_5013024856" description="DUF3450 domain-containing protein" evidence="2">
    <location>
        <begin position="21"/>
        <end position="256"/>
    </location>
</feature>
<dbReference type="PIRSF" id="PIRSF028069">
    <property type="entry name" value="UCP028069"/>
    <property type="match status" value="1"/>
</dbReference>
<sequence>MPMKVVWMVMLALLPGLALGQSAGERALTESEALSAEAAASQQRIEQMDDAARQALERYRQAVTQREQLLAYNERLRDMVTAQEGELESLQLQVASIEETQREVLPMIQRMVDSLEQFVALDLPFLAEERAERVTQLKELMARADVSVAEKYRRTIEAYQIESDYGRTLEAWRGTVEANGQARVVDFLRLGRLMLFYQSLDGREQGYWDPQAQRWTSLPSGYHRTLEQGLSIARQQQTPVMLKLPLPPISEPGGES</sequence>
<keyword evidence="2" id="KW-0732">Signal</keyword>
<name>A0A1V0B1M1_9GAMM</name>
<dbReference type="Proteomes" id="UP000243488">
    <property type="component" value="Chromosome"/>
</dbReference>
<keyword evidence="4" id="KW-1185">Reference proteome</keyword>
<dbReference type="RefSeq" id="WP_080048690.1">
    <property type="nucleotide sequence ID" value="NZ_CP020100.1"/>
</dbReference>
<feature type="signal peptide" evidence="2">
    <location>
        <begin position="1"/>
        <end position="20"/>
    </location>
</feature>
<evidence type="ECO:0000313" key="3">
    <source>
        <dbReference type="EMBL" id="AQZ93832.1"/>
    </source>
</evidence>
<dbReference type="EMBL" id="CP020100">
    <property type="protein sequence ID" value="AQZ93832.1"/>
    <property type="molecule type" value="Genomic_DNA"/>
</dbReference>
<reference evidence="3 4" key="1">
    <citation type="submission" date="2017-03" db="EMBL/GenBank/DDBJ databases">
        <title>Complete genome sequence of the novel DNRA strain Pseudomonas sp. S-6-2 isolated from Chinese polluted river sediment. Journal of Biotechnology.</title>
        <authorList>
            <person name="Li J."/>
            <person name="Xiang F."/>
            <person name="Wang L."/>
            <person name="Xi L."/>
            <person name="Liu J."/>
        </authorList>
    </citation>
    <scope>NUCLEOTIDE SEQUENCE [LARGE SCALE GENOMIC DNA]</scope>
    <source>
        <strain evidence="3 4">S-6-2</strain>
    </source>
</reference>
<proteinExistence type="predicted"/>
<evidence type="ECO:0000256" key="1">
    <source>
        <dbReference type="SAM" id="Coils"/>
    </source>
</evidence>
<dbReference type="AlphaFoldDB" id="A0A1V0B1M1"/>
<evidence type="ECO:0000313" key="4">
    <source>
        <dbReference type="Proteomes" id="UP000243488"/>
    </source>
</evidence>
<evidence type="ECO:0000256" key="2">
    <source>
        <dbReference type="SAM" id="SignalP"/>
    </source>
</evidence>
<accession>A0A1V0B1M1</accession>
<evidence type="ECO:0008006" key="5">
    <source>
        <dbReference type="Google" id="ProtNLM"/>
    </source>
</evidence>
<feature type="coiled-coil region" evidence="1">
    <location>
        <begin position="31"/>
        <end position="100"/>
    </location>
</feature>
<dbReference type="KEGG" id="ppha:BVH74_03255"/>
<dbReference type="InterPro" id="IPR016866">
    <property type="entry name" value="UCP028069"/>
</dbReference>